<dbReference type="InParanoid" id="D8QIU6"/>
<feature type="region of interest" description="Disordered" evidence="1">
    <location>
        <begin position="32"/>
        <end position="51"/>
    </location>
</feature>
<name>D8QIU6_SCHCM</name>
<evidence type="ECO:0000313" key="3">
    <source>
        <dbReference type="Proteomes" id="UP000007431"/>
    </source>
</evidence>
<evidence type="ECO:0000313" key="2">
    <source>
        <dbReference type="EMBL" id="EFI92470.1"/>
    </source>
</evidence>
<organism evidence="3">
    <name type="scientific">Schizophyllum commune (strain H4-8 / FGSC 9210)</name>
    <name type="common">Split gill fungus</name>
    <dbReference type="NCBI Taxonomy" id="578458"/>
    <lineage>
        <taxon>Eukaryota</taxon>
        <taxon>Fungi</taxon>
        <taxon>Dikarya</taxon>
        <taxon>Basidiomycota</taxon>
        <taxon>Agaricomycotina</taxon>
        <taxon>Agaricomycetes</taxon>
        <taxon>Agaricomycetidae</taxon>
        <taxon>Agaricales</taxon>
        <taxon>Schizophyllaceae</taxon>
        <taxon>Schizophyllum</taxon>
    </lineage>
</organism>
<protein>
    <submittedName>
        <fullName evidence="2">Expressed protein</fullName>
    </submittedName>
</protein>
<sequence length="140" mass="14722">MLLLTSPRLASPLLPSLIVRARALSASPEFLPPSHFDSAPEKPDSKGHLNFDTPLASSYLADSPRLKASKARQRRAGSGIVETRGEGEGVVFQDLTDDSSAAPAFAPFLRGPVVLWSALALESAFSAPLPLLGNSGWGGE</sequence>
<evidence type="ECO:0000256" key="1">
    <source>
        <dbReference type="SAM" id="MobiDB-lite"/>
    </source>
</evidence>
<dbReference type="RefSeq" id="XP_003027373.1">
    <property type="nucleotide sequence ID" value="XM_003027327.1"/>
</dbReference>
<gene>
    <name evidence="2" type="ORF">SCHCODRAFT_113811</name>
</gene>
<feature type="compositionally biased region" description="Basic and acidic residues" evidence="1">
    <location>
        <begin position="38"/>
        <end position="49"/>
    </location>
</feature>
<proteinExistence type="predicted"/>
<dbReference type="HOGENOM" id="CLU_1836293_0_0_1"/>
<dbReference type="KEGG" id="scm:SCHCO_01106313"/>
<dbReference type="GeneID" id="9593684"/>
<reference evidence="2 3" key="1">
    <citation type="journal article" date="2010" name="Nat. Biotechnol.">
        <title>Genome sequence of the model mushroom Schizophyllum commune.</title>
        <authorList>
            <person name="Ohm R.A."/>
            <person name="de Jong J.F."/>
            <person name="Lugones L.G."/>
            <person name="Aerts A."/>
            <person name="Kothe E."/>
            <person name="Stajich J.E."/>
            <person name="de Vries R.P."/>
            <person name="Record E."/>
            <person name="Levasseur A."/>
            <person name="Baker S.E."/>
            <person name="Bartholomew K.A."/>
            <person name="Coutinho P.M."/>
            <person name="Erdmann S."/>
            <person name="Fowler T.J."/>
            <person name="Gathman A.C."/>
            <person name="Lombard V."/>
            <person name="Henrissat B."/>
            <person name="Knabe N."/>
            <person name="Kuees U."/>
            <person name="Lilly W.W."/>
            <person name="Lindquist E."/>
            <person name="Lucas S."/>
            <person name="Magnuson J.K."/>
            <person name="Piumi F."/>
            <person name="Raudaskoski M."/>
            <person name="Salamov A."/>
            <person name="Schmutz J."/>
            <person name="Schwarze F.W.M.R."/>
            <person name="vanKuyk P.A."/>
            <person name="Horton J.S."/>
            <person name="Grigoriev I.V."/>
            <person name="Woesten H.A.B."/>
        </authorList>
    </citation>
    <scope>NUCLEOTIDE SEQUENCE [LARGE SCALE GENOMIC DNA]</scope>
    <source>
        <strain evidence="3">H4-8 / FGSC 9210</strain>
    </source>
</reference>
<dbReference type="VEuPathDB" id="FungiDB:SCHCODRAFT_01106313"/>
<dbReference type="EMBL" id="GL377313">
    <property type="protein sequence ID" value="EFI92470.1"/>
    <property type="molecule type" value="Genomic_DNA"/>
</dbReference>
<dbReference type="Proteomes" id="UP000007431">
    <property type="component" value="Unassembled WGS sequence"/>
</dbReference>
<keyword evidence="3" id="KW-1185">Reference proteome</keyword>
<accession>D8QIU6</accession>
<feature type="non-terminal residue" evidence="2">
    <location>
        <position position="140"/>
    </location>
</feature>
<dbReference type="AlphaFoldDB" id="D8QIU6"/>